<feature type="transmembrane region" description="Helical" evidence="3">
    <location>
        <begin position="110"/>
        <end position="129"/>
    </location>
</feature>
<reference evidence="4" key="1">
    <citation type="submission" date="2020-11" db="EMBL/GenBank/DDBJ databases">
        <authorList>
            <person name="Tran Van P."/>
        </authorList>
    </citation>
    <scope>NUCLEOTIDE SEQUENCE</scope>
</reference>
<dbReference type="Pfam" id="PF03283">
    <property type="entry name" value="PAE"/>
    <property type="match status" value="1"/>
</dbReference>
<organism evidence="4">
    <name type="scientific">Timema californicum</name>
    <name type="common">California timema</name>
    <name type="synonym">Walking stick</name>
    <dbReference type="NCBI Taxonomy" id="61474"/>
    <lineage>
        <taxon>Eukaryota</taxon>
        <taxon>Metazoa</taxon>
        <taxon>Ecdysozoa</taxon>
        <taxon>Arthropoda</taxon>
        <taxon>Hexapoda</taxon>
        <taxon>Insecta</taxon>
        <taxon>Pterygota</taxon>
        <taxon>Neoptera</taxon>
        <taxon>Polyneoptera</taxon>
        <taxon>Phasmatodea</taxon>
        <taxon>Timematodea</taxon>
        <taxon>Timematoidea</taxon>
        <taxon>Timematidae</taxon>
        <taxon>Timema</taxon>
    </lineage>
</organism>
<feature type="transmembrane region" description="Helical" evidence="3">
    <location>
        <begin position="198"/>
        <end position="220"/>
    </location>
</feature>
<evidence type="ECO:0000313" key="4">
    <source>
        <dbReference type="EMBL" id="CAD7571255.1"/>
    </source>
</evidence>
<keyword evidence="3" id="KW-0472">Membrane</keyword>
<feature type="transmembrane region" description="Helical" evidence="3">
    <location>
        <begin position="232"/>
        <end position="254"/>
    </location>
</feature>
<feature type="region of interest" description="Disordered" evidence="2">
    <location>
        <begin position="724"/>
        <end position="777"/>
    </location>
</feature>
<dbReference type="GO" id="GO:0016787">
    <property type="term" value="F:hydrolase activity"/>
    <property type="evidence" value="ECO:0007669"/>
    <property type="project" value="InterPro"/>
</dbReference>
<feature type="compositionally biased region" description="Basic residues" evidence="2">
    <location>
        <begin position="740"/>
        <end position="752"/>
    </location>
</feature>
<dbReference type="PANTHER" id="PTHR21562:SF122">
    <property type="entry name" value="PALMITOLEOYL-PROTEIN CARBOXYLESTERASE NOTUM"/>
    <property type="match status" value="1"/>
</dbReference>
<evidence type="ECO:0000256" key="1">
    <source>
        <dbReference type="ARBA" id="ARBA00010213"/>
    </source>
</evidence>
<feature type="transmembrane region" description="Helical" evidence="3">
    <location>
        <begin position="150"/>
        <end position="169"/>
    </location>
</feature>
<sequence length="860" mass="96548">MPLNTPDRDSNLKLTVIGSLVYCDGSALDYVTTEVGHNRCFYCCLYRALFRPMSLLQVLLLLIVPCIVPTCVIVAGASTADCTVHCSDLCHYCRYFYCCLYRALFRPMSLLQVLLLLIVPCIVPTYVIVAGASTADCTVHCSDLCHCCRCLLLLIVPYIVPTCVIIAGASTADCTVHCSDLCHYCRCFYCSLFRPVSLLQVFLLLIVPCIVPTCVIVAGTSTADFTVHCSDLCSLLQVLLLLIVPCIVPTYVIVAGTSTAVCTVHCSELCHDCRCFYCCLYRALFRPVSLLQVLLLLFVPCIVLLLLLVSYQSIARSQQHVSTEGLSSNLVSDHSTPPLNTLKNLMKKWNHRMEKASLARDVAAVARGKTLSCLWEGVGNLKGYWLVLMSCTVSGGWYCYDQRSCHNRWMRIRHLMTSKQWPETRTVGGILSPSPEENPFWWSANHVFVPYCSSDTWSGTRSRPSSDTKFTFMGATIVSQVVRDLLPLGLINASTLLLAGSSAGGTGVIINMDHVKALLHDTFGLRHIEIRGVSDSGWFLDRAPYTVDSHSLAPLDAVRKGLVLWQGQVSSRCQQNFPDEPWRCYFGYRSYPTLTAPLFVFQWLFDEAQMTADNVGAPVTKQQWDYIHKMGDSLRHSFHNVTALFAPSCISHTVLTKKDWQGVKINEVSLPQALRCWEMQSYQSQIDSLPSSILDNSSPAMLGDAPLSSSLRLTLRNLMRISHYKIGPTNASTTTEPQERRRRRRKKHSKNRNRADRNKGKKKKGRKANRRREQRSVWSIKEGEETCQQRLVERCSWPQCNHSCPKLHNPFTGEEMDFIELLKSFGLDMMSVANALGIDIHTLNNMDHEELLNLLTQQAN</sequence>
<feature type="compositionally biased region" description="Basic residues" evidence="2">
    <location>
        <begin position="759"/>
        <end position="773"/>
    </location>
</feature>
<gene>
    <name evidence="4" type="ORF">TCMB3V08_LOCUS3932</name>
</gene>
<keyword evidence="3" id="KW-0812">Transmembrane</keyword>
<dbReference type="AlphaFoldDB" id="A0A7R9J202"/>
<dbReference type="PANTHER" id="PTHR21562">
    <property type="entry name" value="NOTUM-RELATED"/>
    <property type="match status" value="1"/>
</dbReference>
<accession>A0A7R9J202</accession>
<evidence type="ECO:0000256" key="3">
    <source>
        <dbReference type="SAM" id="Phobius"/>
    </source>
</evidence>
<keyword evidence="3" id="KW-1133">Transmembrane helix</keyword>
<proteinExistence type="inferred from homology"/>
<protein>
    <submittedName>
        <fullName evidence="4">(California timema) hypothetical protein</fullName>
    </submittedName>
</protein>
<dbReference type="EMBL" id="OE180411">
    <property type="protein sequence ID" value="CAD7571255.1"/>
    <property type="molecule type" value="Genomic_DNA"/>
</dbReference>
<feature type="transmembrane region" description="Helical" evidence="3">
    <location>
        <begin position="290"/>
        <end position="309"/>
    </location>
</feature>
<dbReference type="InterPro" id="IPR004963">
    <property type="entry name" value="PAE/NOTUM"/>
</dbReference>
<comment type="similarity">
    <text evidence="1">Belongs to the pectinacetylesterase family. Notum subfamily.</text>
</comment>
<name>A0A7R9J202_TIMCA</name>
<feature type="transmembrane region" description="Helical" evidence="3">
    <location>
        <begin position="55"/>
        <end position="75"/>
    </location>
</feature>
<evidence type="ECO:0000256" key="2">
    <source>
        <dbReference type="SAM" id="MobiDB-lite"/>
    </source>
</evidence>